<feature type="transmembrane region" description="Helical" evidence="1">
    <location>
        <begin position="52"/>
        <end position="70"/>
    </location>
</feature>
<dbReference type="OrthoDB" id="1352552at2"/>
<proteinExistence type="predicted"/>
<evidence type="ECO:0000313" key="2">
    <source>
        <dbReference type="EMBL" id="REE05805.1"/>
    </source>
</evidence>
<organism evidence="2 3">
    <name type="scientific">Marinoscillum furvescens DSM 4134</name>
    <dbReference type="NCBI Taxonomy" id="1122208"/>
    <lineage>
        <taxon>Bacteria</taxon>
        <taxon>Pseudomonadati</taxon>
        <taxon>Bacteroidota</taxon>
        <taxon>Cytophagia</taxon>
        <taxon>Cytophagales</taxon>
        <taxon>Reichenbachiellaceae</taxon>
        <taxon>Marinoscillum</taxon>
    </lineage>
</organism>
<protein>
    <recommendedName>
        <fullName evidence="4">YcxB-like protein</fullName>
    </recommendedName>
</protein>
<keyword evidence="1" id="KW-0812">Transmembrane</keyword>
<comment type="caution">
    <text evidence="2">The sequence shown here is derived from an EMBL/GenBank/DDBJ whole genome shotgun (WGS) entry which is preliminary data.</text>
</comment>
<reference evidence="2 3" key="1">
    <citation type="submission" date="2018-07" db="EMBL/GenBank/DDBJ databases">
        <title>Genomic Encyclopedia of Type Strains, Phase IV (KMG-IV): sequencing the most valuable type-strain genomes for metagenomic binning, comparative biology and taxonomic classification.</title>
        <authorList>
            <person name="Goeker M."/>
        </authorList>
    </citation>
    <scope>NUCLEOTIDE SEQUENCE [LARGE SCALE GENOMIC DNA]</scope>
    <source>
        <strain evidence="2 3">DSM 4134</strain>
    </source>
</reference>
<gene>
    <name evidence="2" type="ORF">C7460_101324</name>
</gene>
<accession>A0A3D9LIW1</accession>
<dbReference type="EMBL" id="QREG01000001">
    <property type="protein sequence ID" value="REE05805.1"/>
    <property type="molecule type" value="Genomic_DNA"/>
</dbReference>
<dbReference type="RefSeq" id="WP_115866304.1">
    <property type="nucleotide sequence ID" value="NZ_QREG01000001.1"/>
</dbReference>
<dbReference type="Proteomes" id="UP000256779">
    <property type="component" value="Unassembled WGS sequence"/>
</dbReference>
<keyword evidence="1" id="KW-0472">Membrane</keyword>
<sequence>MNIKTNQFSLSKNKLLQLLLMRYAKRRWGLLLTIFILGIYISTKEYHDKIDYYFLILFGLYPFLIVFQYMRWVNSKDNSLFLLPRLYEINETKITGYIDGGNESTINRNLITKSYSLRSAYFLHISKEQFLYFPFECFQSETDRKWFVDTYIKEK</sequence>
<feature type="transmembrane region" description="Helical" evidence="1">
    <location>
        <begin position="28"/>
        <end position="46"/>
    </location>
</feature>
<evidence type="ECO:0000256" key="1">
    <source>
        <dbReference type="SAM" id="Phobius"/>
    </source>
</evidence>
<dbReference type="AlphaFoldDB" id="A0A3D9LIW1"/>
<keyword evidence="3" id="KW-1185">Reference proteome</keyword>
<name>A0A3D9LIW1_MARFU</name>
<evidence type="ECO:0000313" key="3">
    <source>
        <dbReference type="Proteomes" id="UP000256779"/>
    </source>
</evidence>
<evidence type="ECO:0008006" key="4">
    <source>
        <dbReference type="Google" id="ProtNLM"/>
    </source>
</evidence>
<keyword evidence="1" id="KW-1133">Transmembrane helix</keyword>